<name>A0A165LSS7_PELLU</name>
<dbReference type="Proteomes" id="UP000076481">
    <property type="component" value="Unassembled WGS sequence"/>
</dbReference>
<dbReference type="InterPro" id="IPR051608">
    <property type="entry name" value="RQC_Subunit_NEMF"/>
</dbReference>
<feature type="coiled-coil region" evidence="1">
    <location>
        <begin position="359"/>
        <end position="386"/>
    </location>
</feature>
<comment type="caution">
    <text evidence="3">The sequence shown here is derived from an EMBL/GenBank/DDBJ whole genome shotgun (WGS) entry which is preliminary data.</text>
</comment>
<dbReference type="Pfam" id="PF05670">
    <property type="entry name" value="NFACT-R_1"/>
    <property type="match status" value="1"/>
</dbReference>
<dbReference type="GO" id="GO:1990112">
    <property type="term" value="C:RQC complex"/>
    <property type="evidence" value="ECO:0007669"/>
    <property type="project" value="TreeGrafter"/>
</dbReference>
<keyword evidence="1" id="KW-0175">Coiled coil</keyword>
<dbReference type="GO" id="GO:0072344">
    <property type="term" value="P:rescue of stalled ribosome"/>
    <property type="evidence" value="ECO:0007669"/>
    <property type="project" value="TreeGrafter"/>
</dbReference>
<evidence type="ECO:0000313" key="3">
    <source>
        <dbReference type="EMBL" id="KZK74382.1"/>
    </source>
</evidence>
<dbReference type="AlphaFoldDB" id="A0A165LSS7"/>
<reference evidence="3 4" key="1">
    <citation type="submission" date="2016-03" db="EMBL/GenBank/DDBJ databases">
        <title>Speciation and ecological success in dimly lit waters: horizontal gene transfer in a green sulfur bacteria bloom unveiled by metagenomic assembly.</title>
        <authorList>
            <person name="Llorens-Mares T."/>
            <person name="Liu Z."/>
            <person name="Allen L.Z."/>
            <person name="Rusch D.B."/>
            <person name="Craig M.T."/>
            <person name="Dupont C.L."/>
            <person name="Bryant D.A."/>
            <person name="Casamayor E.O."/>
        </authorList>
    </citation>
    <scope>NUCLEOTIDE SEQUENCE [LARGE SCALE GENOMIC DNA]</scope>
    <source>
        <strain evidence="3">CIII</strain>
    </source>
</reference>
<evidence type="ECO:0000313" key="4">
    <source>
        <dbReference type="Proteomes" id="UP000076481"/>
    </source>
</evidence>
<organism evidence="3 4">
    <name type="scientific">Pelodictyon luteolum</name>
    <dbReference type="NCBI Taxonomy" id="1100"/>
    <lineage>
        <taxon>Bacteria</taxon>
        <taxon>Pseudomonadati</taxon>
        <taxon>Chlorobiota</taxon>
        <taxon>Chlorobiia</taxon>
        <taxon>Chlorobiales</taxon>
        <taxon>Chlorobiaceae</taxon>
        <taxon>Chlorobium/Pelodictyon group</taxon>
        <taxon>Pelodictyon</taxon>
    </lineage>
</organism>
<dbReference type="RefSeq" id="WP_303681431.1">
    <property type="nucleotide sequence ID" value="NZ_LVWG01000027.1"/>
</dbReference>
<protein>
    <recommendedName>
        <fullName evidence="2">NFACT RNA-binding domain-containing protein</fullName>
    </recommendedName>
</protein>
<dbReference type="GO" id="GO:0000049">
    <property type="term" value="F:tRNA binding"/>
    <property type="evidence" value="ECO:0007669"/>
    <property type="project" value="TreeGrafter"/>
</dbReference>
<dbReference type="PANTHER" id="PTHR15239:SF6">
    <property type="entry name" value="RIBOSOME QUALITY CONTROL COMPLEX SUBUNIT NEMF"/>
    <property type="match status" value="1"/>
</dbReference>
<accession>A0A165LSS7</accession>
<dbReference type="PANTHER" id="PTHR15239">
    <property type="entry name" value="NUCLEAR EXPORT MEDIATOR FACTOR NEMF"/>
    <property type="match status" value="1"/>
</dbReference>
<proteinExistence type="predicted"/>
<evidence type="ECO:0000256" key="1">
    <source>
        <dbReference type="SAM" id="Coils"/>
    </source>
</evidence>
<dbReference type="InterPro" id="IPR008532">
    <property type="entry name" value="NFACT_RNA-bd"/>
</dbReference>
<dbReference type="GO" id="GO:0043023">
    <property type="term" value="F:ribosomal large subunit binding"/>
    <property type="evidence" value="ECO:0007669"/>
    <property type="project" value="TreeGrafter"/>
</dbReference>
<feature type="domain" description="NFACT RNA-binding" evidence="2">
    <location>
        <begin position="433"/>
        <end position="530"/>
    </location>
</feature>
<dbReference type="EMBL" id="LVWG01000027">
    <property type="protein sequence ID" value="KZK74382.1"/>
    <property type="molecule type" value="Genomic_DNA"/>
</dbReference>
<dbReference type="Pfam" id="PF05833">
    <property type="entry name" value="NFACT_N"/>
    <property type="match status" value="1"/>
</dbReference>
<gene>
    <name evidence="3" type="ORF">A3K90_03765</name>
</gene>
<sequence>MHRNYFTLLHAQGELQRALEGGSLEGIHSQAEGEMTLSCTTATGEPLELVIFTRSPQVSIFTRHGHHRKKINSATLWNEVAEMKIRAVAMHPRDRELCISLEDGSALAIQVFGAKTAVLLLSPDGRVQRTFGKETVPPHPDIPGEDKPSIAVELQRLAGSQELFYRHIERNAESGRKPDAGLPGFDRALGRELLRRRGGDTSIENLFLQFKSLAFELMNPAPHLLASASEAPKFSILACPAAGGQAAESVLEGLRAYSTATLRRMNTEGKMKEVQGAIESRLKKIRTELEAMDPEALEELGATHETFGHLLIASLYRERTDPSSITVGNIFREGTPDLTIPLQPELNLQENAARYFRKAAKARNSREGMETRRAELERQEATIKKELLRSMEPGNPHEAARFKKELQQQPLTSVLLTGKGNKSAATPFRTIMISDRATLFIGRNAQNNDLLTFKHAKPDDIWLHARGASGSHCVLRGSGPDHTDEILKAASIAAWHSSAKHSGLVPVIQTLKKHVRRGRNLPAGQVVVEGERVLFVHPSKDGSQPNP</sequence>
<evidence type="ECO:0000259" key="2">
    <source>
        <dbReference type="Pfam" id="PF05670"/>
    </source>
</evidence>